<keyword evidence="4" id="KW-1185">Reference proteome</keyword>
<evidence type="ECO:0000259" key="2">
    <source>
        <dbReference type="Pfam" id="PF00850"/>
    </source>
</evidence>
<proteinExistence type="inferred from homology"/>
<organism evidence="3 4">
    <name type="scientific">Desulfomonile tiedjei (strain ATCC 49306 / DSM 6799 / DCB-1)</name>
    <dbReference type="NCBI Taxonomy" id="706587"/>
    <lineage>
        <taxon>Bacteria</taxon>
        <taxon>Pseudomonadati</taxon>
        <taxon>Thermodesulfobacteriota</taxon>
        <taxon>Desulfomonilia</taxon>
        <taxon>Desulfomonilales</taxon>
        <taxon>Desulfomonilaceae</taxon>
        <taxon>Desulfomonile</taxon>
    </lineage>
</organism>
<dbReference type="AlphaFoldDB" id="I4CB59"/>
<dbReference type="InterPro" id="IPR000286">
    <property type="entry name" value="HDACs"/>
</dbReference>
<dbReference type="STRING" id="706587.Desti_4163"/>
<dbReference type="PANTHER" id="PTHR10625">
    <property type="entry name" value="HISTONE DEACETYLASE HDAC1-RELATED"/>
    <property type="match status" value="1"/>
</dbReference>
<reference evidence="4" key="1">
    <citation type="submission" date="2012-06" db="EMBL/GenBank/DDBJ databases">
        <title>Complete sequence of chromosome of Desulfomonile tiedjei DSM 6799.</title>
        <authorList>
            <person name="Lucas S."/>
            <person name="Copeland A."/>
            <person name="Lapidus A."/>
            <person name="Glavina del Rio T."/>
            <person name="Dalin E."/>
            <person name="Tice H."/>
            <person name="Bruce D."/>
            <person name="Goodwin L."/>
            <person name="Pitluck S."/>
            <person name="Peters L."/>
            <person name="Ovchinnikova G."/>
            <person name="Zeytun A."/>
            <person name="Lu M."/>
            <person name="Kyrpides N."/>
            <person name="Mavromatis K."/>
            <person name="Ivanova N."/>
            <person name="Brettin T."/>
            <person name="Detter J.C."/>
            <person name="Han C."/>
            <person name="Larimer F."/>
            <person name="Land M."/>
            <person name="Hauser L."/>
            <person name="Markowitz V."/>
            <person name="Cheng J.-F."/>
            <person name="Hugenholtz P."/>
            <person name="Woyke T."/>
            <person name="Wu D."/>
            <person name="Spring S."/>
            <person name="Schroeder M."/>
            <person name="Brambilla E."/>
            <person name="Klenk H.-P."/>
            <person name="Eisen J.A."/>
        </authorList>
    </citation>
    <scope>NUCLEOTIDE SEQUENCE [LARGE SCALE GENOMIC DNA]</scope>
    <source>
        <strain evidence="4">ATCC 49306 / DSM 6799 / DCB-1</strain>
    </source>
</reference>
<evidence type="ECO:0000256" key="1">
    <source>
        <dbReference type="ARBA" id="ARBA00005947"/>
    </source>
</evidence>
<sequence>MLPIGLIKDTRYMEHRPGLVHPESPNRLRSLYRLVDKEFKDVVTFVEPQSATLEQLELVHTPQYIKQIMSTAGKEFTNLAPDTPVSANTYLAAWLAVGGCLKALEALMEGRFRACFCLVRPPGHHALTDRAGGFCIFNNLGVTAKYAIETYGLKRILIVDWDIHHGNALQDLFYGENRVLYFSSHYRGWYPHTGDWDEFGESEGLGYNVNLPVPKEMTDNDIIHVYRELVGRIVRRWKPELILIAAGFDAHEKDPLGRTRLSENAYGWLMQMILQFSDAAKSAPILLSLEGGYDLWALVSSVREVLRVLTFEGRRNRIPTVKTKAGSELVAKALHLHGKFGIWAS</sequence>
<name>I4CB59_DESTA</name>
<dbReference type="InterPro" id="IPR023801">
    <property type="entry name" value="His_deacetylse_dom"/>
</dbReference>
<dbReference type="GO" id="GO:0040029">
    <property type="term" value="P:epigenetic regulation of gene expression"/>
    <property type="evidence" value="ECO:0007669"/>
    <property type="project" value="TreeGrafter"/>
</dbReference>
<feature type="domain" description="Histone deacetylase" evidence="2">
    <location>
        <begin position="21"/>
        <end position="308"/>
    </location>
</feature>
<dbReference type="PRINTS" id="PR01270">
    <property type="entry name" value="HDASUPER"/>
</dbReference>
<dbReference type="InterPro" id="IPR037138">
    <property type="entry name" value="His_deacetylse_dom_sf"/>
</dbReference>
<dbReference type="Gene3D" id="3.40.800.20">
    <property type="entry name" value="Histone deacetylase domain"/>
    <property type="match status" value="1"/>
</dbReference>
<dbReference type="GO" id="GO:0004407">
    <property type="term" value="F:histone deacetylase activity"/>
    <property type="evidence" value="ECO:0007669"/>
    <property type="project" value="TreeGrafter"/>
</dbReference>
<comment type="similarity">
    <text evidence="1">Belongs to the histone deacetylase family.</text>
</comment>
<dbReference type="EMBL" id="CP003360">
    <property type="protein sequence ID" value="AFM26800.1"/>
    <property type="molecule type" value="Genomic_DNA"/>
</dbReference>
<protein>
    <submittedName>
        <fullName evidence="3">Deacetylase, histone deacetylase/acetoin utilization protein</fullName>
    </submittedName>
</protein>
<dbReference type="InterPro" id="IPR023696">
    <property type="entry name" value="Ureohydrolase_dom_sf"/>
</dbReference>
<accession>I4CB59</accession>
<dbReference type="Pfam" id="PF00850">
    <property type="entry name" value="Hist_deacetyl"/>
    <property type="match status" value="1"/>
</dbReference>
<dbReference type="SUPFAM" id="SSF52768">
    <property type="entry name" value="Arginase/deacetylase"/>
    <property type="match status" value="1"/>
</dbReference>
<gene>
    <name evidence="3" type="ordered locus">Desti_4163</name>
</gene>
<dbReference type="CDD" id="cd09992">
    <property type="entry name" value="HDAC_classII"/>
    <property type="match status" value="1"/>
</dbReference>
<dbReference type="KEGG" id="dti:Desti_4163"/>
<dbReference type="Proteomes" id="UP000006055">
    <property type="component" value="Chromosome"/>
</dbReference>
<evidence type="ECO:0000313" key="4">
    <source>
        <dbReference type="Proteomes" id="UP000006055"/>
    </source>
</evidence>
<evidence type="ECO:0000313" key="3">
    <source>
        <dbReference type="EMBL" id="AFM26800.1"/>
    </source>
</evidence>
<dbReference type="HOGENOM" id="CLU_007727_8_2_7"/>
<dbReference type="eggNOG" id="COG0123">
    <property type="taxonomic scope" value="Bacteria"/>
</dbReference>